<comment type="function">
    <text evidence="4">Catalyzes the reversible isomerization-deamination of glucosamine 6-phosphate (GlcN6P) to form fructose 6-phosphate (Fru6P) and ammonium ion.</text>
</comment>
<dbReference type="PANTHER" id="PTHR11280">
    <property type="entry name" value="GLUCOSAMINE-6-PHOSPHATE ISOMERASE"/>
    <property type="match status" value="1"/>
</dbReference>
<evidence type="ECO:0000256" key="1">
    <source>
        <dbReference type="ARBA" id="ARBA00000644"/>
    </source>
</evidence>
<dbReference type="CDD" id="cd01399">
    <property type="entry name" value="GlcN6P_deaminase"/>
    <property type="match status" value="1"/>
</dbReference>
<evidence type="ECO:0000259" key="5">
    <source>
        <dbReference type="Pfam" id="PF01182"/>
    </source>
</evidence>
<dbReference type="GO" id="GO:0042802">
    <property type="term" value="F:identical protein binding"/>
    <property type="evidence" value="ECO:0007669"/>
    <property type="project" value="TreeGrafter"/>
</dbReference>
<dbReference type="AlphaFoldDB" id="A0A430AXQ5"/>
<dbReference type="GO" id="GO:0005975">
    <property type="term" value="P:carbohydrate metabolic process"/>
    <property type="evidence" value="ECO:0007669"/>
    <property type="project" value="InterPro"/>
</dbReference>
<dbReference type="GO" id="GO:0006043">
    <property type="term" value="P:glucosamine catabolic process"/>
    <property type="evidence" value="ECO:0007669"/>
    <property type="project" value="TreeGrafter"/>
</dbReference>
<evidence type="ECO:0000313" key="7">
    <source>
        <dbReference type="Proteomes" id="UP000286773"/>
    </source>
</evidence>
<dbReference type="GO" id="GO:0004342">
    <property type="term" value="F:glucosamine-6-phosphate deaminase activity"/>
    <property type="evidence" value="ECO:0007669"/>
    <property type="project" value="UniProtKB-UniRule"/>
</dbReference>
<comment type="pathway">
    <text evidence="4">Amino-sugar metabolism; N-acetylneuraminate degradation; D-fructose 6-phosphate from N-acetylneuraminate: step 5/5.</text>
</comment>
<feature type="active site" description="Proton acceptor; for enolization step" evidence="4">
    <location>
        <position position="63"/>
    </location>
</feature>
<dbReference type="GO" id="GO:0019262">
    <property type="term" value="P:N-acetylneuraminate catabolic process"/>
    <property type="evidence" value="ECO:0007669"/>
    <property type="project" value="UniProtKB-UniRule"/>
</dbReference>
<dbReference type="NCBIfam" id="TIGR00502">
    <property type="entry name" value="nagB"/>
    <property type="match status" value="1"/>
</dbReference>
<dbReference type="EC" id="3.5.99.6" evidence="4"/>
<dbReference type="Proteomes" id="UP000286773">
    <property type="component" value="Unassembled WGS sequence"/>
</dbReference>
<evidence type="ECO:0000256" key="2">
    <source>
        <dbReference type="ARBA" id="ARBA00022801"/>
    </source>
</evidence>
<dbReference type="InterPro" id="IPR006148">
    <property type="entry name" value="Glc/Gal-6P_isomerase"/>
</dbReference>
<dbReference type="FunFam" id="3.40.50.1360:FF:000003">
    <property type="entry name" value="Glucosamine-6-phosphate deaminase"/>
    <property type="match status" value="1"/>
</dbReference>
<organism evidence="6 7">
    <name type="scientific">Vagococcus acidifermentans</name>
    <dbReference type="NCBI Taxonomy" id="564710"/>
    <lineage>
        <taxon>Bacteria</taxon>
        <taxon>Bacillati</taxon>
        <taxon>Bacillota</taxon>
        <taxon>Bacilli</taxon>
        <taxon>Lactobacillales</taxon>
        <taxon>Enterococcaceae</taxon>
        <taxon>Vagococcus</taxon>
    </lineage>
</organism>
<dbReference type="EMBL" id="NGKC01000004">
    <property type="protein sequence ID" value="RSU12850.1"/>
    <property type="molecule type" value="Genomic_DNA"/>
</dbReference>
<dbReference type="UniPathway" id="UPA00629">
    <property type="reaction ID" value="UER00684"/>
</dbReference>
<gene>
    <name evidence="4" type="primary">nagB</name>
    <name evidence="6" type="ORF">CBF27_04750</name>
</gene>
<name>A0A430AXQ5_9ENTE</name>
<comment type="caution">
    <text evidence="4">Lacks conserved residue(s) required for the propagation of feature annotation.</text>
</comment>
<comment type="caution">
    <text evidence="6">The sequence shown here is derived from an EMBL/GenBank/DDBJ whole genome shotgun (WGS) entry which is preliminary data.</text>
</comment>
<dbReference type="GO" id="GO:0006046">
    <property type="term" value="P:N-acetylglucosamine catabolic process"/>
    <property type="evidence" value="ECO:0007669"/>
    <property type="project" value="UniProtKB-UniRule"/>
</dbReference>
<evidence type="ECO:0000256" key="4">
    <source>
        <dbReference type="HAMAP-Rule" id="MF_01241"/>
    </source>
</evidence>
<dbReference type="HAMAP" id="MF_01241">
    <property type="entry name" value="GlcN6P_deamin"/>
    <property type="match status" value="1"/>
</dbReference>
<evidence type="ECO:0000313" key="6">
    <source>
        <dbReference type="EMBL" id="RSU12850.1"/>
    </source>
</evidence>
<feature type="active site" description="For ring-opening step" evidence="4">
    <location>
        <position position="129"/>
    </location>
</feature>
<dbReference type="SUPFAM" id="SSF100950">
    <property type="entry name" value="NagB/RpiA/CoA transferase-like"/>
    <property type="match status" value="1"/>
</dbReference>
<comment type="catalytic activity">
    <reaction evidence="1 4">
        <text>alpha-D-glucosamine 6-phosphate + H2O = beta-D-fructose 6-phosphate + NH4(+)</text>
        <dbReference type="Rhea" id="RHEA:12172"/>
        <dbReference type="ChEBI" id="CHEBI:15377"/>
        <dbReference type="ChEBI" id="CHEBI:28938"/>
        <dbReference type="ChEBI" id="CHEBI:57634"/>
        <dbReference type="ChEBI" id="CHEBI:75989"/>
        <dbReference type="EC" id="3.5.99.6"/>
    </reaction>
</comment>
<keyword evidence="2 4" id="KW-0378">Hydrolase</keyword>
<feature type="active site" description="For ring-opening step" evidence="4">
    <location>
        <position position="136"/>
    </location>
</feature>
<accession>A0A430AXQ5</accession>
<dbReference type="Pfam" id="PF01182">
    <property type="entry name" value="Glucosamine_iso"/>
    <property type="match status" value="1"/>
</dbReference>
<feature type="domain" description="Glucosamine/galactosamine-6-phosphate isomerase" evidence="5">
    <location>
        <begin position="18"/>
        <end position="222"/>
    </location>
</feature>
<proteinExistence type="inferred from homology"/>
<protein>
    <recommendedName>
        <fullName evidence="4">Glucosamine-6-phosphate deaminase</fullName>
        <ecNumber evidence="4">3.5.99.6</ecNumber>
    </recommendedName>
    <alternativeName>
        <fullName evidence="4">GlcN6P deaminase</fullName>
        <shortName evidence="4">GNPDA</shortName>
    </alternativeName>
    <alternativeName>
        <fullName evidence="4">Glucosamine-6-phosphate isomerase</fullName>
    </alternativeName>
</protein>
<reference evidence="6 7" key="1">
    <citation type="submission" date="2017-05" db="EMBL/GenBank/DDBJ databases">
        <title>Vagococcus spp. assemblies.</title>
        <authorList>
            <person name="Gulvik C.A."/>
        </authorList>
    </citation>
    <scope>NUCLEOTIDE SEQUENCE [LARGE SCALE GENOMIC DNA]</scope>
    <source>
        <strain evidence="6 7">LMG 24798</strain>
    </source>
</reference>
<dbReference type="OrthoDB" id="9791139at2"/>
<keyword evidence="3 4" id="KW-0119">Carbohydrate metabolism</keyword>
<dbReference type="RefSeq" id="WP_126812922.1">
    <property type="nucleotide sequence ID" value="NZ_NGKC01000004.1"/>
</dbReference>
<dbReference type="InterPro" id="IPR004547">
    <property type="entry name" value="Glucosamine6P_isomerase"/>
</dbReference>
<sequence>MEIIKVKDNVEGGKKAFDIIKENIENGKVQTLGLATGSTPETLYQNMVDSELDFSNIDSVNLDEYVGLAASDPQSYDYFMHEHLFNAKPFRNTYLPDGLATDAEAECKRYDQVIAEHPIDIQVLGIGENAHIGFNEPGASFDATTQKVALTPSTIEANSRNFEKIEDVPTHAYSMGIKSIMQSRKIILLAFGEKKAQAIKDMVEGPVTEDVPASVLQNHADVTVIVDAEAAKLLSK</sequence>
<keyword evidence="7" id="KW-1185">Reference proteome</keyword>
<feature type="active site" description="Proton acceptor; for ring-opening step" evidence="4">
    <location>
        <position position="131"/>
    </location>
</feature>
<dbReference type="InterPro" id="IPR037171">
    <property type="entry name" value="NagB/RpiA_transferase-like"/>
</dbReference>
<comment type="similarity">
    <text evidence="4">Belongs to the glucosamine/galactosamine-6-phosphate isomerase family. NagB subfamily.</text>
</comment>
<dbReference type="Gene3D" id="3.40.50.1360">
    <property type="match status" value="1"/>
</dbReference>
<dbReference type="GO" id="GO:0005737">
    <property type="term" value="C:cytoplasm"/>
    <property type="evidence" value="ECO:0007669"/>
    <property type="project" value="TreeGrafter"/>
</dbReference>
<dbReference type="PANTHER" id="PTHR11280:SF5">
    <property type="entry name" value="GLUCOSAMINE-6-PHOSPHATE ISOMERASE"/>
    <property type="match status" value="1"/>
</dbReference>
<evidence type="ECO:0000256" key="3">
    <source>
        <dbReference type="ARBA" id="ARBA00023277"/>
    </source>
</evidence>